<keyword evidence="2" id="KW-0472">Membrane</keyword>
<feature type="region of interest" description="Disordered" evidence="1">
    <location>
        <begin position="70"/>
        <end position="108"/>
    </location>
</feature>
<evidence type="ECO:0000313" key="5">
    <source>
        <dbReference type="Proteomes" id="UP000694680"/>
    </source>
</evidence>
<dbReference type="Ensembl" id="ENSGWIT00000001590.1">
    <property type="protein sequence ID" value="ENSGWIP00000001480.1"/>
    <property type="gene ID" value="ENSGWIG00000000858.1"/>
</dbReference>
<organism evidence="4 5">
    <name type="scientific">Gouania willdenowi</name>
    <name type="common">Blunt-snouted clingfish</name>
    <name type="synonym">Lepadogaster willdenowi</name>
    <dbReference type="NCBI Taxonomy" id="441366"/>
    <lineage>
        <taxon>Eukaryota</taxon>
        <taxon>Metazoa</taxon>
        <taxon>Chordata</taxon>
        <taxon>Craniata</taxon>
        <taxon>Vertebrata</taxon>
        <taxon>Euteleostomi</taxon>
        <taxon>Actinopterygii</taxon>
        <taxon>Neopterygii</taxon>
        <taxon>Teleostei</taxon>
        <taxon>Neoteleostei</taxon>
        <taxon>Acanthomorphata</taxon>
        <taxon>Ovalentaria</taxon>
        <taxon>Blenniimorphae</taxon>
        <taxon>Blenniiformes</taxon>
        <taxon>Gobiesocoidei</taxon>
        <taxon>Gobiesocidae</taxon>
        <taxon>Gobiesocinae</taxon>
        <taxon>Gouania</taxon>
    </lineage>
</organism>
<feature type="compositionally biased region" description="Polar residues" evidence="1">
    <location>
        <begin position="76"/>
        <end position="88"/>
    </location>
</feature>
<protein>
    <recommendedName>
        <fullName evidence="6">Mucin-15</fullName>
    </recommendedName>
</protein>
<dbReference type="InterPro" id="IPR031371">
    <property type="entry name" value="Mucin-15"/>
</dbReference>
<feature type="transmembrane region" description="Helical" evidence="2">
    <location>
        <begin position="257"/>
        <end position="280"/>
    </location>
</feature>
<keyword evidence="5" id="KW-1185">Reference proteome</keyword>
<dbReference type="PANTHER" id="PTHR45427:SF1">
    <property type="entry name" value="MUCIN-15"/>
    <property type="match status" value="1"/>
</dbReference>
<feature type="chain" id="PRO_5034006225" description="Mucin-15" evidence="3">
    <location>
        <begin position="23"/>
        <end position="339"/>
    </location>
</feature>
<evidence type="ECO:0000256" key="3">
    <source>
        <dbReference type="SAM" id="SignalP"/>
    </source>
</evidence>
<feature type="region of interest" description="Disordered" evidence="1">
    <location>
        <begin position="160"/>
        <end position="219"/>
    </location>
</feature>
<dbReference type="Proteomes" id="UP000694680">
    <property type="component" value="Chromosome 3"/>
</dbReference>
<dbReference type="PANTHER" id="PTHR45427">
    <property type="entry name" value="MUCIN-15"/>
    <property type="match status" value="1"/>
</dbReference>
<gene>
    <name evidence="4" type="primary">muc15</name>
</gene>
<name>A0A8C5D6J8_GOUWI</name>
<evidence type="ECO:0000313" key="4">
    <source>
        <dbReference type="Ensembl" id="ENSGWIP00000001480.1"/>
    </source>
</evidence>
<evidence type="ECO:0000256" key="2">
    <source>
        <dbReference type="SAM" id="Phobius"/>
    </source>
</evidence>
<feature type="region of interest" description="Disordered" evidence="1">
    <location>
        <begin position="120"/>
        <end position="141"/>
    </location>
</feature>
<keyword evidence="2" id="KW-0812">Transmembrane</keyword>
<proteinExistence type="predicted"/>
<feature type="region of interest" description="Disordered" evidence="1">
    <location>
        <begin position="231"/>
        <end position="252"/>
    </location>
</feature>
<reference evidence="4" key="3">
    <citation type="submission" date="2025-09" db="UniProtKB">
        <authorList>
            <consortium name="Ensembl"/>
        </authorList>
    </citation>
    <scope>IDENTIFICATION</scope>
</reference>
<keyword evidence="2" id="KW-1133">Transmembrane helix</keyword>
<feature type="compositionally biased region" description="Polar residues" evidence="1">
    <location>
        <begin position="126"/>
        <end position="141"/>
    </location>
</feature>
<evidence type="ECO:0000256" key="1">
    <source>
        <dbReference type="SAM" id="MobiDB-lite"/>
    </source>
</evidence>
<reference evidence="4" key="1">
    <citation type="submission" date="2020-06" db="EMBL/GenBank/DDBJ databases">
        <authorList>
            <consortium name="Wellcome Sanger Institute Data Sharing"/>
        </authorList>
    </citation>
    <scope>NUCLEOTIDE SEQUENCE [LARGE SCALE GENOMIC DNA]</scope>
</reference>
<sequence length="339" mass="36905">MRLLKTTACFLLLFQTFDLATPQTTSRPRPTMDPSWLRLQTFDLAALQTTSRPRPTIDPSWLRQQLPAVSAFSGDGDSTNDSSETTSGALDEDASTNTNETDNDGGFVQTTVTNVNLNETNQQQQPAETNSTESLNSTQTNTTEWIETNSTNAESALNATDIPATTPSGHNDNVNSTMASNDHMSPNTTLIVTPQQNATTNTSSAPPDAVTTATEDGGVTTPVLDVSVKINVNDQGSGDESGREGSVSDSSNNHRKVAWAAVLGTGIVVAFIGLVVYVMMKRKQRKDFYHRKLVEEFPSDPVHRLDNNDSLELEFGRSAFYNPTLQEDDIQMSNLPKRI</sequence>
<dbReference type="AlphaFoldDB" id="A0A8C5D6J8"/>
<evidence type="ECO:0008006" key="6">
    <source>
        <dbReference type="Google" id="ProtNLM"/>
    </source>
</evidence>
<feature type="compositionally biased region" description="Polar residues" evidence="1">
    <location>
        <begin position="160"/>
        <end position="205"/>
    </location>
</feature>
<accession>A0A8C5D6J8</accession>
<dbReference type="Pfam" id="PF15672">
    <property type="entry name" value="Mucin15"/>
    <property type="match status" value="1"/>
</dbReference>
<feature type="signal peptide" evidence="3">
    <location>
        <begin position="1"/>
        <end position="22"/>
    </location>
</feature>
<keyword evidence="3" id="KW-0732">Signal</keyword>
<reference evidence="4" key="2">
    <citation type="submission" date="2025-08" db="UniProtKB">
        <authorList>
            <consortium name="Ensembl"/>
        </authorList>
    </citation>
    <scope>IDENTIFICATION</scope>
</reference>